<evidence type="ECO:0000313" key="5">
    <source>
        <dbReference type="Proteomes" id="UP001213000"/>
    </source>
</evidence>
<evidence type="ECO:0000256" key="2">
    <source>
        <dbReference type="SAM" id="MobiDB-lite"/>
    </source>
</evidence>
<dbReference type="InterPro" id="IPR027417">
    <property type="entry name" value="P-loop_NTPase"/>
</dbReference>
<keyword evidence="1" id="KW-0677">Repeat</keyword>
<keyword evidence="5" id="KW-1185">Reference proteome</keyword>
<dbReference type="PANTHER" id="PTHR10039">
    <property type="entry name" value="AMELOGENIN"/>
    <property type="match status" value="1"/>
</dbReference>
<organism evidence="4 5">
    <name type="scientific">Leucocoprinus birnbaumii</name>
    <dbReference type="NCBI Taxonomy" id="56174"/>
    <lineage>
        <taxon>Eukaryota</taxon>
        <taxon>Fungi</taxon>
        <taxon>Dikarya</taxon>
        <taxon>Basidiomycota</taxon>
        <taxon>Agaricomycotina</taxon>
        <taxon>Agaricomycetes</taxon>
        <taxon>Agaricomycetidae</taxon>
        <taxon>Agaricales</taxon>
        <taxon>Agaricineae</taxon>
        <taxon>Agaricaceae</taxon>
        <taxon>Leucocoprinus</taxon>
    </lineage>
</organism>
<dbReference type="InterPro" id="IPR056884">
    <property type="entry name" value="NPHP3-like_N"/>
</dbReference>
<dbReference type="PANTHER" id="PTHR10039:SF17">
    <property type="entry name" value="FUNGAL STAND N-TERMINAL GOODBYE DOMAIN-CONTAINING PROTEIN-RELATED"/>
    <property type="match status" value="1"/>
</dbReference>
<evidence type="ECO:0000256" key="1">
    <source>
        <dbReference type="ARBA" id="ARBA00022737"/>
    </source>
</evidence>
<proteinExistence type="predicted"/>
<feature type="region of interest" description="Disordered" evidence="2">
    <location>
        <begin position="1"/>
        <end position="20"/>
    </location>
</feature>
<dbReference type="Proteomes" id="UP001213000">
    <property type="component" value="Unassembled WGS sequence"/>
</dbReference>
<accession>A0AAD5YRG9</accession>
<reference evidence="4" key="1">
    <citation type="submission" date="2022-07" db="EMBL/GenBank/DDBJ databases">
        <title>Genome Sequence of Leucocoprinus birnbaumii.</title>
        <authorList>
            <person name="Buettner E."/>
        </authorList>
    </citation>
    <scope>NUCLEOTIDE SEQUENCE</scope>
    <source>
        <strain evidence="4">VT141</strain>
    </source>
</reference>
<name>A0AAD5YRG9_9AGAR</name>
<evidence type="ECO:0000259" key="3">
    <source>
        <dbReference type="Pfam" id="PF24883"/>
    </source>
</evidence>
<evidence type="ECO:0000313" key="4">
    <source>
        <dbReference type="EMBL" id="KAJ3560368.1"/>
    </source>
</evidence>
<feature type="domain" description="Nephrocystin 3-like N-terminal" evidence="3">
    <location>
        <begin position="92"/>
        <end position="254"/>
    </location>
</feature>
<sequence>MSIPGSYPVTRPPAQPSGSRNDMWSKIGGFFAYASRFNIFGGNFYNINNYGHTGAHVREILTRESMLNAELHSRARFPQPHCLAGTRTELISEVQSWVQGGETHAGCKALWLHGPMGVGKSAVAQTLGLWAEENQLLGAAIFLSKAPASHDPYRLFISIAQQLAQKNGVYAERMAEQLLNDNRSLAELDLPTQFKKLFEDPFKASGAFDQTPIIIVDGLDECDGEEEQSVILRLIGRSISSAQPLPLVWVICSRPEPHIRQKIWEEFPTSRRWQKGIPMDEHDIRLFMSTSLNTLRLEYPNTFSPGEIWPAPDALDQMIVAAAGLFIYASTLIKFIGDISLANPPAQLEIVLEFIAQAAMMGPLNENPLQALDVLYTQVLSRIHHSVLPNTLKVLGLVSSYPHLPVSSLANLLHLSQGQFYAALHKLYAVVSVPQRDRASLDHLQFYHSSFSDFLHDASRSKDYVLKPMDIHVTFIKACFQALAKTKLRAAKELPWKTQKPDVLTLAHRILSYAARHVWSACVGIKGEAPIQLLEVIEEFNFRQLVLVREQIVPSSLRAFAEWTSEQAKIHRRPSIIQWKELDPRIFGTNEKFREGQSCFMLGKPGKAITVYINANDLLIQ</sequence>
<dbReference type="EMBL" id="JANIEX010001185">
    <property type="protein sequence ID" value="KAJ3560368.1"/>
    <property type="molecule type" value="Genomic_DNA"/>
</dbReference>
<dbReference type="SUPFAM" id="SSF52540">
    <property type="entry name" value="P-loop containing nucleoside triphosphate hydrolases"/>
    <property type="match status" value="1"/>
</dbReference>
<dbReference type="AlphaFoldDB" id="A0AAD5YRG9"/>
<protein>
    <recommendedName>
        <fullName evidence="3">Nephrocystin 3-like N-terminal domain-containing protein</fullName>
    </recommendedName>
</protein>
<dbReference type="Gene3D" id="3.40.50.300">
    <property type="entry name" value="P-loop containing nucleotide triphosphate hydrolases"/>
    <property type="match status" value="1"/>
</dbReference>
<gene>
    <name evidence="4" type="ORF">NP233_g10883</name>
</gene>
<comment type="caution">
    <text evidence="4">The sequence shown here is derived from an EMBL/GenBank/DDBJ whole genome shotgun (WGS) entry which is preliminary data.</text>
</comment>
<dbReference type="Pfam" id="PF24883">
    <property type="entry name" value="NPHP3_N"/>
    <property type="match status" value="1"/>
</dbReference>